<evidence type="ECO:0000313" key="3">
    <source>
        <dbReference type="EMBL" id="CAL6078474.1"/>
    </source>
</evidence>
<proteinExistence type="predicted"/>
<dbReference type="AlphaFoldDB" id="A0AA86T8S8"/>
<dbReference type="EMBL" id="CATOUU010000002">
    <property type="protein sequence ID" value="CAI9912474.1"/>
    <property type="molecule type" value="Genomic_DNA"/>
</dbReference>
<reference evidence="2" key="1">
    <citation type="submission" date="2023-06" db="EMBL/GenBank/DDBJ databases">
        <authorList>
            <person name="Kurt Z."/>
        </authorList>
    </citation>
    <scope>NUCLEOTIDE SEQUENCE</scope>
</reference>
<protein>
    <submittedName>
        <fullName evidence="3">Hypothetical_protein</fullName>
    </submittedName>
</protein>
<dbReference type="EMBL" id="CAXDID020000334">
    <property type="protein sequence ID" value="CAL6078474.1"/>
    <property type="molecule type" value="Genomic_DNA"/>
</dbReference>
<evidence type="ECO:0000313" key="2">
    <source>
        <dbReference type="EMBL" id="CAI9912474.1"/>
    </source>
</evidence>
<accession>A0AA86T8S8</accession>
<keyword evidence="1" id="KW-1133">Transmembrane helix</keyword>
<keyword evidence="1" id="KW-0812">Transmembrane</keyword>
<keyword evidence="4" id="KW-1185">Reference proteome</keyword>
<name>A0AA86T8S8_9EUKA</name>
<evidence type="ECO:0000313" key="4">
    <source>
        <dbReference type="Proteomes" id="UP001642409"/>
    </source>
</evidence>
<sequence length="141" mass="16121">MWKNFIFHQQQQRSISSKNIVIIPKFTLLLKSTFFKKYHSRILGQCANSCLPLQKQFVCSLKCEDSCDQKKCKTDITGERPSCRSDVSVISGGIIAAIVISIQILVSLMVMLFCLIKRRKQKEKEKEVRQSGILRVELVGL</sequence>
<keyword evidence="1" id="KW-0472">Membrane</keyword>
<comment type="caution">
    <text evidence="2">The sequence shown here is derived from an EMBL/GenBank/DDBJ whole genome shotgun (WGS) entry which is preliminary data.</text>
</comment>
<organism evidence="2">
    <name type="scientific">Hexamita inflata</name>
    <dbReference type="NCBI Taxonomy" id="28002"/>
    <lineage>
        <taxon>Eukaryota</taxon>
        <taxon>Metamonada</taxon>
        <taxon>Diplomonadida</taxon>
        <taxon>Hexamitidae</taxon>
        <taxon>Hexamitinae</taxon>
        <taxon>Hexamita</taxon>
    </lineage>
</organism>
<dbReference type="Proteomes" id="UP001642409">
    <property type="component" value="Unassembled WGS sequence"/>
</dbReference>
<reference evidence="3 4" key="2">
    <citation type="submission" date="2024-07" db="EMBL/GenBank/DDBJ databases">
        <authorList>
            <person name="Akdeniz Z."/>
        </authorList>
    </citation>
    <scope>NUCLEOTIDE SEQUENCE [LARGE SCALE GENOMIC DNA]</scope>
</reference>
<gene>
    <name evidence="2" type="ORF">HINF_LOCUS119</name>
    <name evidence="3" type="ORF">HINF_LOCUS58921</name>
</gene>
<evidence type="ECO:0000256" key="1">
    <source>
        <dbReference type="SAM" id="Phobius"/>
    </source>
</evidence>
<feature type="transmembrane region" description="Helical" evidence="1">
    <location>
        <begin position="94"/>
        <end position="116"/>
    </location>
</feature>